<feature type="transmembrane region" description="Helical" evidence="2">
    <location>
        <begin position="226"/>
        <end position="244"/>
    </location>
</feature>
<evidence type="ECO:0000256" key="1">
    <source>
        <dbReference type="SAM" id="MobiDB-lite"/>
    </source>
</evidence>
<reference evidence="3" key="1">
    <citation type="submission" date="2025-08" db="UniProtKB">
        <authorList>
            <consortium name="Ensembl"/>
        </authorList>
    </citation>
    <scope>IDENTIFICATION</scope>
</reference>
<feature type="compositionally biased region" description="Basic and acidic residues" evidence="1">
    <location>
        <begin position="58"/>
        <end position="71"/>
    </location>
</feature>
<feature type="region of interest" description="Disordered" evidence="1">
    <location>
        <begin position="1"/>
        <end position="96"/>
    </location>
</feature>
<sequence>MAPAHPTLPLEEVALLELGKAAPHDEDPPAPDDHRGDPDATLLWDQRQHGARGQPEPTETKRRSSPEGARDDPEEGTPACPPSEADGEEDPGLPVMAPHVFVPIDLHCIERTPEEQKKQQPTPQPREEGRGSCVPPRDGPNSVLPKQALLPAGPSHYRAPLVFEGQAAKLPAEGPRCPCAGVCSTAALKAVASVVGALFLCPCLIYGAYVFLPFDAPLLPTISTRLVYTLRCAAFATVPIVLALEPFGKLQREVEIHRTYVSQSVQLFILYFFNMAVLATYLQQELLKLIPLLTGLFAISRRLSLGPAPRAGLSP</sequence>
<dbReference type="GO" id="GO:0045055">
    <property type="term" value="P:regulated exocytosis"/>
    <property type="evidence" value="ECO:0007669"/>
    <property type="project" value="TreeGrafter"/>
</dbReference>
<feature type="compositionally biased region" description="Basic and acidic residues" evidence="1">
    <location>
        <begin position="22"/>
        <end position="38"/>
    </location>
</feature>
<dbReference type="PANTHER" id="PTHR31004:SF1">
    <property type="entry name" value="TRANSMEMBRANE PROTEIN 79"/>
    <property type="match status" value="1"/>
</dbReference>
<keyword evidence="2" id="KW-1133">Transmembrane helix</keyword>
<evidence type="ECO:0000313" key="3">
    <source>
        <dbReference type="Ensembl" id="ENSCPIP00010015133.1"/>
    </source>
</evidence>
<proteinExistence type="predicted"/>
<keyword evidence="2" id="KW-0812">Transmembrane</keyword>
<evidence type="ECO:0000256" key="2">
    <source>
        <dbReference type="SAM" id="Phobius"/>
    </source>
</evidence>
<dbReference type="AlphaFoldDB" id="A0A8C3LUQ6"/>
<organism evidence="3 4">
    <name type="scientific">Chrysolophus pictus</name>
    <name type="common">Golden pheasant</name>
    <name type="synonym">Phasianus pictus</name>
    <dbReference type="NCBI Taxonomy" id="9089"/>
    <lineage>
        <taxon>Eukaryota</taxon>
        <taxon>Metazoa</taxon>
        <taxon>Chordata</taxon>
        <taxon>Craniata</taxon>
        <taxon>Vertebrata</taxon>
        <taxon>Euteleostomi</taxon>
        <taxon>Archelosauria</taxon>
        <taxon>Archosauria</taxon>
        <taxon>Dinosauria</taxon>
        <taxon>Saurischia</taxon>
        <taxon>Theropoda</taxon>
        <taxon>Coelurosauria</taxon>
        <taxon>Aves</taxon>
        <taxon>Neognathae</taxon>
        <taxon>Galloanserae</taxon>
        <taxon>Galliformes</taxon>
        <taxon>Phasianidae</taxon>
        <taxon>Phasianinae</taxon>
        <taxon>Chrysolophus</taxon>
    </lineage>
</organism>
<dbReference type="PANTHER" id="PTHR31004">
    <property type="entry name" value="TRANSMEMBRANE PROTEIN 79"/>
    <property type="match status" value="1"/>
</dbReference>
<name>A0A8C3LUQ6_CHRPC</name>
<dbReference type="Proteomes" id="UP000694543">
    <property type="component" value="Unplaced"/>
</dbReference>
<feature type="transmembrane region" description="Helical" evidence="2">
    <location>
        <begin position="264"/>
        <end position="282"/>
    </location>
</feature>
<dbReference type="Ensembl" id="ENSCPIT00010018035.1">
    <property type="protein sequence ID" value="ENSCPIP00010015133.1"/>
    <property type="gene ID" value="ENSCPIG00010012055.1"/>
</dbReference>
<evidence type="ECO:0000313" key="4">
    <source>
        <dbReference type="Proteomes" id="UP000694543"/>
    </source>
</evidence>
<feature type="region of interest" description="Disordered" evidence="1">
    <location>
        <begin position="113"/>
        <end position="144"/>
    </location>
</feature>
<accession>A0A8C3LUQ6</accession>
<protein>
    <submittedName>
        <fullName evidence="3">Transmembrane protein 79</fullName>
    </submittedName>
</protein>
<reference evidence="3" key="2">
    <citation type="submission" date="2025-09" db="UniProtKB">
        <authorList>
            <consortium name="Ensembl"/>
        </authorList>
    </citation>
    <scope>IDENTIFICATION</scope>
</reference>
<keyword evidence="2" id="KW-0472">Membrane</keyword>
<dbReference type="GO" id="GO:0005765">
    <property type="term" value="C:lysosomal membrane"/>
    <property type="evidence" value="ECO:0007669"/>
    <property type="project" value="TreeGrafter"/>
</dbReference>
<keyword evidence="4" id="KW-1185">Reference proteome</keyword>
<dbReference type="GO" id="GO:0032588">
    <property type="term" value="C:trans-Golgi network membrane"/>
    <property type="evidence" value="ECO:0007669"/>
    <property type="project" value="TreeGrafter"/>
</dbReference>
<feature type="transmembrane region" description="Helical" evidence="2">
    <location>
        <begin position="190"/>
        <end position="214"/>
    </location>
</feature>